<evidence type="ECO:0000313" key="2">
    <source>
        <dbReference type="Proteomes" id="UP000242913"/>
    </source>
</evidence>
<protein>
    <submittedName>
        <fullName evidence="3">SCP domain-containing protein</fullName>
    </submittedName>
</protein>
<accession>A0A183I273</accession>
<evidence type="ECO:0000313" key="1">
    <source>
        <dbReference type="EMBL" id="OZC08098.1"/>
    </source>
</evidence>
<evidence type="ECO:0000313" key="3">
    <source>
        <dbReference type="WBParaSite" id="OFLC_0001383601-mRNA-1"/>
    </source>
</evidence>
<dbReference type="WBParaSite" id="OFLC_0001383601-mRNA-1">
    <property type="protein sequence ID" value="OFLC_0001383601-mRNA-1"/>
    <property type="gene ID" value="OFLC_0001383601"/>
</dbReference>
<dbReference type="AlphaFoldDB" id="A0A183I273"/>
<organism evidence="3">
    <name type="scientific">Onchocerca flexuosa</name>
    <dbReference type="NCBI Taxonomy" id="387005"/>
    <lineage>
        <taxon>Eukaryota</taxon>
        <taxon>Metazoa</taxon>
        <taxon>Ecdysozoa</taxon>
        <taxon>Nematoda</taxon>
        <taxon>Chromadorea</taxon>
        <taxon>Rhabditida</taxon>
        <taxon>Spirurina</taxon>
        <taxon>Spiruromorpha</taxon>
        <taxon>Filarioidea</taxon>
        <taxon>Onchocercidae</taxon>
        <taxon>Onchocerca</taxon>
    </lineage>
</organism>
<reference evidence="3" key="2">
    <citation type="submission" date="2016-06" db="UniProtKB">
        <authorList>
            <consortium name="WormBaseParasite"/>
        </authorList>
    </citation>
    <scope>IDENTIFICATION</scope>
</reference>
<sequence length="84" mass="9355">MCGEDKWQMVSTSSVCNLHKSRKMGISGLWYSNSDCIEGIDAYVQRKAVNNTHPSSLFPGDAEVSPRLRTRIPGVIPGILTEMW</sequence>
<gene>
    <name evidence="1" type="ORF">X798_04889</name>
</gene>
<dbReference type="EMBL" id="KZ270015">
    <property type="protein sequence ID" value="OZC08098.1"/>
    <property type="molecule type" value="Genomic_DNA"/>
</dbReference>
<keyword evidence="2" id="KW-1185">Reference proteome</keyword>
<reference evidence="1 2" key="1">
    <citation type="submission" date="2015-12" db="EMBL/GenBank/DDBJ databases">
        <title>Draft genome of the nematode, Onchocerca flexuosa.</title>
        <authorList>
            <person name="Mitreva M."/>
        </authorList>
    </citation>
    <scope>NUCLEOTIDE SEQUENCE [LARGE SCALE GENOMIC DNA]</scope>
    <source>
        <strain evidence="1">Red Deer</strain>
    </source>
</reference>
<name>A0A183I273_9BILA</name>
<proteinExistence type="predicted"/>
<dbReference type="Proteomes" id="UP000242913">
    <property type="component" value="Unassembled WGS sequence"/>
</dbReference>